<feature type="region of interest" description="Disordered" evidence="1">
    <location>
        <begin position="87"/>
        <end position="114"/>
    </location>
</feature>
<name>A0ABR1GP95_9HYPO</name>
<accession>A0ABR1GP95</accession>
<comment type="caution">
    <text evidence="2">The sequence shown here is derived from an EMBL/GenBank/DDBJ whole genome shotgun (WGS) entry which is preliminary data.</text>
</comment>
<feature type="compositionally biased region" description="Polar residues" evidence="1">
    <location>
        <begin position="9"/>
        <end position="20"/>
    </location>
</feature>
<organism evidence="2 3">
    <name type="scientific">Neonectria punicea</name>
    <dbReference type="NCBI Taxonomy" id="979145"/>
    <lineage>
        <taxon>Eukaryota</taxon>
        <taxon>Fungi</taxon>
        <taxon>Dikarya</taxon>
        <taxon>Ascomycota</taxon>
        <taxon>Pezizomycotina</taxon>
        <taxon>Sordariomycetes</taxon>
        <taxon>Hypocreomycetidae</taxon>
        <taxon>Hypocreales</taxon>
        <taxon>Nectriaceae</taxon>
        <taxon>Neonectria</taxon>
    </lineage>
</organism>
<evidence type="ECO:0000313" key="2">
    <source>
        <dbReference type="EMBL" id="KAK7403726.1"/>
    </source>
</evidence>
<protein>
    <submittedName>
        <fullName evidence="2">Uncharacterized protein</fullName>
    </submittedName>
</protein>
<reference evidence="2 3" key="1">
    <citation type="journal article" date="2025" name="Microbiol. Resour. Announc.">
        <title>Draft genome sequences for Neonectria magnoliae and Neonectria punicea, canker pathogens of Liriodendron tulipifera and Acer saccharum in West Virginia.</title>
        <authorList>
            <person name="Petronek H.M."/>
            <person name="Kasson M.T."/>
            <person name="Metheny A.M."/>
            <person name="Stauder C.M."/>
            <person name="Lovett B."/>
            <person name="Lynch S.C."/>
            <person name="Garnas J.R."/>
            <person name="Kasson L.R."/>
            <person name="Stajich J.E."/>
        </authorList>
    </citation>
    <scope>NUCLEOTIDE SEQUENCE [LARGE SCALE GENOMIC DNA]</scope>
    <source>
        <strain evidence="2 3">NRRL 64653</strain>
    </source>
</reference>
<evidence type="ECO:0000256" key="1">
    <source>
        <dbReference type="SAM" id="MobiDB-lite"/>
    </source>
</evidence>
<feature type="compositionally biased region" description="Polar residues" evidence="1">
    <location>
        <begin position="98"/>
        <end position="114"/>
    </location>
</feature>
<dbReference type="Proteomes" id="UP001498476">
    <property type="component" value="Unassembled WGS sequence"/>
</dbReference>
<sequence length="141" mass="15103">MHGSDTRSCEGNSELKQPTFQRIGGRDPRPIHVEDIDERGGSASAEFCTATFRPETGDGDDLGTGVVASGASASLVGTTLVASSPSVIPSIEPMTPERTPSPTSLKRVTPQRQTNDCEQSYLDLLDQAIDDFVNKSHEQIQ</sequence>
<evidence type="ECO:0000313" key="3">
    <source>
        <dbReference type="Proteomes" id="UP001498476"/>
    </source>
</evidence>
<feature type="region of interest" description="Disordered" evidence="1">
    <location>
        <begin position="1"/>
        <end position="43"/>
    </location>
</feature>
<proteinExistence type="predicted"/>
<keyword evidence="3" id="KW-1185">Reference proteome</keyword>
<dbReference type="EMBL" id="JAZAVJ010000232">
    <property type="protein sequence ID" value="KAK7403726.1"/>
    <property type="molecule type" value="Genomic_DNA"/>
</dbReference>
<feature type="compositionally biased region" description="Basic and acidic residues" evidence="1">
    <location>
        <begin position="24"/>
        <end position="40"/>
    </location>
</feature>
<gene>
    <name evidence="2" type="ORF">QQX98_010498</name>
</gene>